<organism evidence="1 2">
    <name type="scientific">Araneus ventricosus</name>
    <name type="common">Orbweaver spider</name>
    <name type="synonym">Epeira ventricosa</name>
    <dbReference type="NCBI Taxonomy" id="182803"/>
    <lineage>
        <taxon>Eukaryota</taxon>
        <taxon>Metazoa</taxon>
        <taxon>Ecdysozoa</taxon>
        <taxon>Arthropoda</taxon>
        <taxon>Chelicerata</taxon>
        <taxon>Arachnida</taxon>
        <taxon>Araneae</taxon>
        <taxon>Araneomorphae</taxon>
        <taxon>Entelegynae</taxon>
        <taxon>Araneoidea</taxon>
        <taxon>Araneidae</taxon>
        <taxon>Araneus</taxon>
    </lineage>
</organism>
<comment type="caution">
    <text evidence="1">The sequence shown here is derived from an EMBL/GenBank/DDBJ whole genome shotgun (WGS) entry which is preliminary data.</text>
</comment>
<name>A0A4Y2KK44_ARAVE</name>
<dbReference type="Proteomes" id="UP000499080">
    <property type="component" value="Unassembled WGS sequence"/>
</dbReference>
<dbReference type="EMBL" id="BGPR01115105">
    <property type="protein sequence ID" value="GBN02974.1"/>
    <property type="molecule type" value="Genomic_DNA"/>
</dbReference>
<gene>
    <name evidence="1" type="ORF">AVEN_74672_1</name>
</gene>
<proteinExistence type="predicted"/>
<reference evidence="1 2" key="1">
    <citation type="journal article" date="2019" name="Sci. Rep.">
        <title>Orb-weaving spider Araneus ventricosus genome elucidates the spidroin gene catalogue.</title>
        <authorList>
            <person name="Kono N."/>
            <person name="Nakamura H."/>
            <person name="Ohtoshi R."/>
            <person name="Moran D.A.P."/>
            <person name="Shinohara A."/>
            <person name="Yoshida Y."/>
            <person name="Fujiwara M."/>
            <person name="Mori M."/>
            <person name="Tomita M."/>
            <person name="Arakawa K."/>
        </authorList>
    </citation>
    <scope>NUCLEOTIDE SEQUENCE [LARGE SCALE GENOMIC DNA]</scope>
</reference>
<feature type="non-terminal residue" evidence="1">
    <location>
        <position position="1"/>
    </location>
</feature>
<dbReference type="AlphaFoldDB" id="A0A4Y2KK44"/>
<sequence>YHRLTDRQTERWRNNMAIRPVLNGTAQIHSHVHPTDTVMVAGTWDGVLSPSTASGRRKVSFAEKKPR</sequence>
<evidence type="ECO:0000313" key="1">
    <source>
        <dbReference type="EMBL" id="GBN02974.1"/>
    </source>
</evidence>
<protein>
    <submittedName>
        <fullName evidence="1">Uncharacterized protein</fullName>
    </submittedName>
</protein>
<accession>A0A4Y2KK44</accession>
<evidence type="ECO:0000313" key="2">
    <source>
        <dbReference type="Proteomes" id="UP000499080"/>
    </source>
</evidence>
<keyword evidence="2" id="KW-1185">Reference proteome</keyword>